<dbReference type="PANTHER" id="PTHR30015">
    <property type="entry name" value="MRR RESTRICTION SYSTEM PROTEIN"/>
    <property type="match status" value="1"/>
</dbReference>
<dbReference type="EMBL" id="JALIGE010000076">
    <property type="protein sequence ID" value="MCS2163909.1"/>
    <property type="molecule type" value="Genomic_DNA"/>
</dbReference>
<evidence type="ECO:0000259" key="2">
    <source>
        <dbReference type="Pfam" id="PF04471"/>
    </source>
</evidence>
<dbReference type="Gene3D" id="3.40.1350.10">
    <property type="match status" value="1"/>
</dbReference>
<dbReference type="Proteomes" id="UP001205357">
    <property type="component" value="Unassembled WGS sequence"/>
</dbReference>
<name>A0ABT2E7R0_9ENTR</name>
<gene>
    <name evidence="3" type="ORF">MUU47_22815</name>
</gene>
<keyword evidence="1" id="KW-0472">Membrane</keyword>
<organism evidence="3 4">
    <name type="scientific">Scandinavium hiltneri</name>
    <dbReference type="NCBI Taxonomy" id="2926519"/>
    <lineage>
        <taxon>Bacteria</taxon>
        <taxon>Pseudomonadati</taxon>
        <taxon>Pseudomonadota</taxon>
        <taxon>Gammaproteobacteria</taxon>
        <taxon>Enterobacterales</taxon>
        <taxon>Enterobacteriaceae</taxon>
        <taxon>Scandinavium</taxon>
    </lineage>
</organism>
<dbReference type="PANTHER" id="PTHR30015:SF6">
    <property type="entry name" value="SLL1429 PROTEIN"/>
    <property type="match status" value="1"/>
</dbReference>
<dbReference type="InterPro" id="IPR007560">
    <property type="entry name" value="Restrct_endonuc_IV_Mrr"/>
</dbReference>
<dbReference type="Pfam" id="PF04471">
    <property type="entry name" value="Mrr_cat"/>
    <property type="match status" value="1"/>
</dbReference>
<evidence type="ECO:0000313" key="4">
    <source>
        <dbReference type="Proteomes" id="UP001205357"/>
    </source>
</evidence>
<proteinExistence type="predicted"/>
<keyword evidence="1" id="KW-1133">Transmembrane helix</keyword>
<dbReference type="InterPro" id="IPR011335">
    <property type="entry name" value="Restrct_endonuc-II-like"/>
</dbReference>
<evidence type="ECO:0000313" key="3">
    <source>
        <dbReference type="EMBL" id="MCS2163909.1"/>
    </source>
</evidence>
<keyword evidence="3" id="KW-0255">Endonuclease</keyword>
<keyword evidence="4" id="KW-1185">Reference proteome</keyword>
<dbReference type="SUPFAM" id="SSF52980">
    <property type="entry name" value="Restriction endonuclease-like"/>
    <property type="match status" value="1"/>
</dbReference>
<protein>
    <submittedName>
        <fullName evidence="3">Restriction endonuclease</fullName>
    </submittedName>
</protein>
<dbReference type="GO" id="GO:0004519">
    <property type="term" value="F:endonuclease activity"/>
    <property type="evidence" value="ECO:0007669"/>
    <property type="project" value="UniProtKB-KW"/>
</dbReference>
<reference evidence="3 4" key="1">
    <citation type="submission" date="2022-04" db="EMBL/GenBank/DDBJ databases">
        <title>Proposal of a three novel species of Scandinavium, Scandinavium hiltneri, Scandinavium manionii, Scandinavium tedordense.</title>
        <authorList>
            <person name="Maddock D.W."/>
            <person name="Brady C.L."/>
            <person name="Denman S."/>
            <person name="Arnold D."/>
        </authorList>
    </citation>
    <scope>NUCLEOTIDE SEQUENCE [LARGE SCALE GENOMIC DNA]</scope>
    <source>
        <strain evidence="3 4">H11S7</strain>
    </source>
</reference>
<dbReference type="RefSeq" id="WP_258990440.1">
    <property type="nucleotide sequence ID" value="NZ_JALIGE010000076.1"/>
</dbReference>
<feature type="transmembrane region" description="Helical" evidence="1">
    <location>
        <begin position="21"/>
        <end position="52"/>
    </location>
</feature>
<keyword evidence="3" id="KW-0540">Nuclease</keyword>
<keyword evidence="1" id="KW-0812">Transmembrane</keyword>
<evidence type="ECO:0000256" key="1">
    <source>
        <dbReference type="SAM" id="Phobius"/>
    </source>
</evidence>
<keyword evidence="3" id="KW-0378">Hydrolase</keyword>
<dbReference type="InterPro" id="IPR052906">
    <property type="entry name" value="Type_IV_Methyl-Rstrct_Enzyme"/>
</dbReference>
<feature type="domain" description="Restriction endonuclease type IV Mrr" evidence="2">
    <location>
        <begin position="167"/>
        <end position="273"/>
    </location>
</feature>
<comment type="caution">
    <text evidence="3">The sequence shown here is derived from an EMBL/GenBank/DDBJ whole genome shotgun (WGS) entry which is preliminary data.</text>
</comment>
<sequence length="281" mass="31648">MKTVEYVPLDKYTAKRSIAIFAAFAILFFVCSVGGASGGLLVAIVFIGWGAVIYVRRVHCPNAWGRIVQSLRVSAREKDEQFFKEEISKHIQTLARKRNSLVTKDDYGNVVYDKWVKEKEYYLSKLRYSSYTTPYYDGIDSFDQVYLLDDLINEYLLENEITVNTNIDDMTPVEYEEYCAGILAEQGWESRVTQGSGDQGVDVLAEKDGLTIAIQCKKYSSPVGNKAVQEVIAGRGYYGAHLGIVVTNNTYTPSARQLAKSQSILLLHHDDLYAIDDIIDN</sequence>
<accession>A0ABT2E7R0</accession>
<dbReference type="InterPro" id="IPR011856">
    <property type="entry name" value="tRNA_endonuc-like_dom_sf"/>
</dbReference>